<feature type="compositionally biased region" description="Polar residues" evidence="1">
    <location>
        <begin position="862"/>
        <end position="891"/>
    </location>
</feature>
<proteinExistence type="predicted"/>
<dbReference type="OMA" id="FRMNERI"/>
<feature type="region of interest" description="Disordered" evidence="1">
    <location>
        <begin position="815"/>
        <end position="840"/>
    </location>
</feature>
<feature type="region of interest" description="Disordered" evidence="1">
    <location>
        <begin position="530"/>
        <end position="549"/>
    </location>
</feature>
<organism evidence="2 3">
    <name type="scientific">Giardia intestinalis (strain ATCC 50803 / WB clone C6)</name>
    <name type="common">Giardia lamblia</name>
    <dbReference type="NCBI Taxonomy" id="184922"/>
    <lineage>
        <taxon>Eukaryota</taxon>
        <taxon>Metamonada</taxon>
        <taxon>Diplomonadida</taxon>
        <taxon>Hexamitidae</taxon>
        <taxon>Giardiinae</taxon>
        <taxon>Giardia</taxon>
    </lineage>
</organism>
<dbReference type="Proteomes" id="UP000001548">
    <property type="component" value="Unassembled WGS sequence"/>
</dbReference>
<accession>A8BXJ0</accession>
<name>A8BXJ0_GIAIC</name>
<evidence type="ECO:0000313" key="2">
    <source>
        <dbReference type="EMBL" id="KAE8302575.1"/>
    </source>
</evidence>
<gene>
    <name evidence="2" type="ORF">GL50803_0011640</name>
</gene>
<evidence type="ECO:0000256" key="1">
    <source>
        <dbReference type="SAM" id="MobiDB-lite"/>
    </source>
</evidence>
<dbReference type="KEGG" id="gla:GL50803_0011640"/>
<reference evidence="2 3" key="1">
    <citation type="journal article" date="2007" name="Science">
        <title>Genomic minimalism in the early diverging intestinal parasite Giardia lamblia.</title>
        <authorList>
            <person name="Morrison H.G."/>
            <person name="McArthur A.G."/>
            <person name="Gillin F.D."/>
            <person name="Aley S.B."/>
            <person name="Adam R.D."/>
            <person name="Olsen G.J."/>
            <person name="Best A.A."/>
            <person name="Cande W.Z."/>
            <person name="Chen F."/>
            <person name="Cipriano M.J."/>
            <person name="Davids B.J."/>
            <person name="Dawson S.C."/>
            <person name="Elmendorf H.G."/>
            <person name="Hehl A.B."/>
            <person name="Holder M.E."/>
            <person name="Huse S.M."/>
            <person name="Kim U.U."/>
            <person name="Lasek-Nesselquist E."/>
            <person name="Manning G."/>
            <person name="Nigam A."/>
            <person name="Nixon J.E."/>
            <person name="Palm D."/>
            <person name="Passamaneck N.E."/>
            <person name="Prabhu A."/>
            <person name="Reich C.I."/>
            <person name="Reiner D.S."/>
            <person name="Samuelson J."/>
            <person name="Svard S.G."/>
            <person name="Sogin M.L."/>
        </authorList>
    </citation>
    <scope>NUCLEOTIDE SEQUENCE [LARGE SCALE GENOMIC DNA]</scope>
    <source>
        <strain evidence="2 3">WB C6</strain>
    </source>
</reference>
<dbReference type="HOGENOM" id="CLU_319703_0_0_1"/>
<protein>
    <submittedName>
        <fullName evidence="2">Uncharacterized protein</fullName>
    </submittedName>
</protein>
<evidence type="ECO:0000313" key="3">
    <source>
        <dbReference type="Proteomes" id="UP000001548"/>
    </source>
</evidence>
<feature type="region of interest" description="Disordered" evidence="1">
    <location>
        <begin position="852"/>
        <end position="909"/>
    </location>
</feature>
<dbReference type="RefSeq" id="XP_001704298.1">
    <property type="nucleotide sequence ID" value="XM_001704246.1"/>
</dbReference>
<dbReference type="GeneID" id="5697177"/>
<keyword evidence="3" id="KW-1185">Reference proteome</keyword>
<comment type="caution">
    <text evidence="2">The sequence shown here is derived from an EMBL/GenBank/DDBJ whole genome shotgun (WGS) entry which is preliminary data.</text>
</comment>
<sequence>MYQSSSDSEIETPSRIVRLQKPQQLSARSLVNVYYEITSSFSLLFTGMINNNVVYGKGLKMEQASTLCLYTPNIKQVIIVGNVYVLRTMDSLAIYSDAGVHLLNLDGACTHIEALSPHLFAALESESDGFLLKVYDTTGMLLYQRHSPTTGSPYSFSADSATTPKCKIVSSYSTVQKGVTDICISLTDVLIVLHVVTIQHNTVYYRTRAKSKPFRSPALPTNSKMKCKIEPFVDELHSGLLCSFELPFNMLAFDIVGVAVEGPTAPSDAVSVSSSSLGNDLGPLEEHSVRIFIHDIKQRHVLSFALNVSTVEPLKTQSKHAIDTSTMKLSAGNFRILKNGIENKLFFNEYDNSLIDFSRNKRYSFQEKPYPSGLQDSAALVLFHPNYNMNKCTLAMVSPQSVSTVQLLMETSIPTRPNQSIMTFDRLATGNAAIPVENLFSTTIGPPKVSTLSVNLNTSLLMKQSVPSPKPDPIDVIDVLSVALDEAGQLPAHGDTSSPTLSQAKEALLPSCKSDPALCEVVSLKLRPPGSSNTVSIHPHSKQGTPGQQHQQVSAAPAFPLNVAERIEKNIQKEMAAGLSCISDLLAPKVPLEVKTASRLHDISVKLDKIGKTVEELATRLITTLKKEQKSSRVEAAMRTMEALLSKDFHCRYENLSLTEDTPPAAQEPDTVPPLLHTLDEICAMVPRETQENIIPELPDGVSTQSLLIQYIHSVVFRETTLVTARMLHTFEREFAFRMNERIKEMMALVESRTVTMIKESIASCIKKCQQTKVSIEPKQSSAFQQHNAASDDRTLQELIGRITACEQQIRQISSKLHKPPEQPKPHNPVPQTVMPEPPPVQRLTISKATAPFRLSPPSEPAHTSLSLWPSSHATSAPVTPQLSFQGSTVTIPRPDLTLSTSKAKPPEM</sequence>
<dbReference type="AlphaFoldDB" id="A8BXJ0"/>
<dbReference type="EMBL" id="AACB03000003">
    <property type="protein sequence ID" value="KAE8302575.1"/>
    <property type="molecule type" value="Genomic_DNA"/>
</dbReference>
<dbReference type="VEuPathDB" id="GiardiaDB:GL50803_11640"/>